<protein>
    <recommendedName>
        <fullName evidence="4">DUF4386 family protein</fullName>
    </recommendedName>
</protein>
<keyword evidence="1" id="KW-1133">Transmembrane helix</keyword>
<keyword evidence="1" id="KW-0812">Transmembrane</keyword>
<evidence type="ECO:0000256" key="1">
    <source>
        <dbReference type="SAM" id="Phobius"/>
    </source>
</evidence>
<gene>
    <name evidence="2" type="ORF">EPA93_46225</name>
</gene>
<dbReference type="OrthoDB" id="160487at2"/>
<feature type="transmembrane region" description="Helical" evidence="1">
    <location>
        <begin position="70"/>
        <end position="97"/>
    </location>
</feature>
<keyword evidence="1" id="KW-0472">Membrane</keyword>
<accession>A0A4V0Z0E8</accession>
<dbReference type="KEGG" id="kbs:EPA93_46225"/>
<feature type="transmembrane region" description="Helical" evidence="1">
    <location>
        <begin position="109"/>
        <end position="127"/>
    </location>
</feature>
<sequence length="269" mass="28082">MADRTKAARLTGQEETIRVGGPSSAERRSYDLRTLRRILTAISMVLAPLAVGIVRATVPLASSSDGQSAITAAAANLSLAFVELVAGVVASLLLPFAIMGLTRLVMRRAPILALLGGGLALVGWAQIPSLMTSDAVTYEMARMGANSAQFATLWGQFNGNIAVSVLFFVFLIGHELGTLLLGIGLARARVVPLWAAVFVIIGIVLHPVSVAVDSRLIDILAYGLVTVGCVVAARAVLITPNDAWDLSLLSASQLGSTTTPPRGDVRQGT</sequence>
<feature type="transmembrane region" description="Helical" evidence="1">
    <location>
        <begin position="161"/>
        <end position="183"/>
    </location>
</feature>
<proteinExistence type="predicted"/>
<name>A0A4V0Z0E8_KTERU</name>
<organism evidence="2 3">
    <name type="scientific">Ktedonosporobacter rubrisoli</name>
    <dbReference type="NCBI Taxonomy" id="2509675"/>
    <lineage>
        <taxon>Bacteria</taxon>
        <taxon>Bacillati</taxon>
        <taxon>Chloroflexota</taxon>
        <taxon>Ktedonobacteria</taxon>
        <taxon>Ktedonobacterales</taxon>
        <taxon>Ktedonosporobacteraceae</taxon>
        <taxon>Ktedonosporobacter</taxon>
    </lineage>
</organism>
<feature type="transmembrane region" description="Helical" evidence="1">
    <location>
        <begin position="38"/>
        <end position="58"/>
    </location>
</feature>
<dbReference type="EMBL" id="CP035758">
    <property type="protein sequence ID" value="QBD82971.1"/>
    <property type="molecule type" value="Genomic_DNA"/>
</dbReference>
<evidence type="ECO:0008006" key="4">
    <source>
        <dbReference type="Google" id="ProtNLM"/>
    </source>
</evidence>
<feature type="transmembrane region" description="Helical" evidence="1">
    <location>
        <begin position="219"/>
        <end position="237"/>
    </location>
</feature>
<keyword evidence="3" id="KW-1185">Reference proteome</keyword>
<feature type="transmembrane region" description="Helical" evidence="1">
    <location>
        <begin position="190"/>
        <end position="207"/>
    </location>
</feature>
<dbReference type="RefSeq" id="WP_129894039.1">
    <property type="nucleotide sequence ID" value="NZ_CP035758.1"/>
</dbReference>
<evidence type="ECO:0000313" key="2">
    <source>
        <dbReference type="EMBL" id="QBD82971.1"/>
    </source>
</evidence>
<dbReference type="AlphaFoldDB" id="A0A4V0Z0E8"/>
<dbReference type="Proteomes" id="UP000290365">
    <property type="component" value="Chromosome"/>
</dbReference>
<evidence type="ECO:0000313" key="3">
    <source>
        <dbReference type="Proteomes" id="UP000290365"/>
    </source>
</evidence>
<reference evidence="2 3" key="1">
    <citation type="submission" date="2019-01" db="EMBL/GenBank/DDBJ databases">
        <title>Ktedonosporobacter rubrisoli SCAWS-G2.</title>
        <authorList>
            <person name="Huang Y."/>
            <person name="Yan B."/>
        </authorList>
    </citation>
    <scope>NUCLEOTIDE SEQUENCE [LARGE SCALE GENOMIC DNA]</scope>
    <source>
        <strain evidence="2 3">SCAWS-G2</strain>
    </source>
</reference>